<proteinExistence type="predicted"/>
<accession>A0AAU7TEA0</accession>
<protein>
    <recommendedName>
        <fullName evidence="2">UDP-N-acetylglucosamine kinase</fullName>
    </recommendedName>
</protein>
<dbReference type="Gene3D" id="3.40.50.300">
    <property type="entry name" value="P-loop containing nucleotide triphosphate hydrolases"/>
    <property type="match status" value="1"/>
</dbReference>
<name>A0AAU7TEA0_9ACTN</name>
<evidence type="ECO:0000313" key="1">
    <source>
        <dbReference type="EMBL" id="XBV25018.1"/>
    </source>
</evidence>
<dbReference type="SUPFAM" id="SSF52540">
    <property type="entry name" value="P-loop containing nucleoside triphosphate hydrolases"/>
    <property type="match status" value="1"/>
</dbReference>
<organism evidence="1">
    <name type="scientific">Kribbella sp. HUAS MG21</name>
    <dbReference type="NCBI Taxonomy" id="3160966"/>
    <lineage>
        <taxon>Bacteria</taxon>
        <taxon>Bacillati</taxon>
        <taxon>Actinomycetota</taxon>
        <taxon>Actinomycetes</taxon>
        <taxon>Propionibacteriales</taxon>
        <taxon>Kribbellaceae</taxon>
        <taxon>Kribbella</taxon>
    </lineage>
</organism>
<dbReference type="EMBL" id="CP158165">
    <property type="protein sequence ID" value="XBV25018.1"/>
    <property type="molecule type" value="Genomic_DNA"/>
</dbReference>
<sequence length="264" mass="28836">MTWPAMVWIGGAPGAGKSTIARDLARRADLPLHPVDLWTYAHLDRLPPLRPLAADLAEGPEYAAAAFVEISRLRLELVVADVHERGLGDVPALVEGPQLFPSMADSVAAAVWLLPDAEQTRRAREQRLARVHEPAGQAQLERLLARDAVLAELVRREAAERGRVLIEVPAEPDWPAITSAVEGALGALPRLEPGDALSRQRRYENLAACRQGRLWQADAGLEALPPYPFACECGTSGCAVTWSGTPDEYDVRREQGWLMAHRAC</sequence>
<evidence type="ECO:0008006" key="2">
    <source>
        <dbReference type="Google" id="ProtNLM"/>
    </source>
</evidence>
<gene>
    <name evidence="1" type="ORF">ABN611_01100</name>
</gene>
<dbReference type="InterPro" id="IPR027417">
    <property type="entry name" value="P-loop_NTPase"/>
</dbReference>
<dbReference type="AlphaFoldDB" id="A0AAU7TEA0"/>
<reference evidence="1" key="1">
    <citation type="submission" date="2024-06" db="EMBL/GenBank/DDBJ databases">
        <title>Kribbella sp. strain HUAS MG21 genome sequences.</title>
        <authorList>
            <person name="Mo P."/>
        </authorList>
    </citation>
    <scope>NUCLEOTIDE SEQUENCE</scope>
    <source>
        <strain evidence="1">HUAS MG21</strain>
    </source>
</reference>
<dbReference type="RefSeq" id="WP_350277833.1">
    <property type="nucleotide sequence ID" value="NZ_CP158165.1"/>
</dbReference>